<evidence type="ECO:0000313" key="1">
    <source>
        <dbReference type="EMBL" id="MFB2937481.1"/>
    </source>
</evidence>
<dbReference type="EMBL" id="JBHFNS010000073">
    <property type="protein sequence ID" value="MFB2937481.1"/>
    <property type="molecule type" value="Genomic_DNA"/>
</dbReference>
<reference evidence="1 2" key="1">
    <citation type="submission" date="2024-09" db="EMBL/GenBank/DDBJ databases">
        <title>Floridaenema gen nov. (Aerosakkonemataceae, Aerosakkonematales ord. nov., Cyanobacteria) from benthic tropical and subtropical fresh waters, with the description of four new species.</title>
        <authorList>
            <person name="Moretto J.A."/>
            <person name="Berthold D.E."/>
            <person name="Lefler F.W."/>
            <person name="Huang I.-S."/>
            <person name="Laughinghouse H. IV."/>
        </authorList>
    </citation>
    <scope>NUCLEOTIDE SEQUENCE [LARGE SCALE GENOMIC DNA]</scope>
    <source>
        <strain evidence="1 2">BLCC-F154</strain>
    </source>
</reference>
<gene>
    <name evidence="1" type="ORF">ACE1B6_19710</name>
</gene>
<evidence type="ECO:0000313" key="2">
    <source>
        <dbReference type="Proteomes" id="UP001576776"/>
    </source>
</evidence>
<proteinExistence type="predicted"/>
<sequence>MQEKVTVLEWVEGLYEEQVYQGDLAIAFPLFGALDLPSLQILQQR</sequence>
<keyword evidence="2" id="KW-1185">Reference proteome</keyword>
<comment type="caution">
    <text evidence="1">The sequence shown here is derived from an EMBL/GenBank/DDBJ whole genome shotgun (WGS) entry which is preliminary data.</text>
</comment>
<protein>
    <submittedName>
        <fullName evidence="1">Uncharacterized protein</fullName>
    </submittedName>
</protein>
<dbReference type="Proteomes" id="UP001576776">
    <property type="component" value="Unassembled WGS sequence"/>
</dbReference>
<name>A0ABV4YF71_9CYAN</name>
<accession>A0ABV4YF71</accession>
<organism evidence="1 2">
    <name type="scientific">Floridaenema fluviatile BLCC-F154</name>
    <dbReference type="NCBI Taxonomy" id="3153640"/>
    <lineage>
        <taxon>Bacteria</taxon>
        <taxon>Bacillati</taxon>
        <taxon>Cyanobacteriota</taxon>
        <taxon>Cyanophyceae</taxon>
        <taxon>Oscillatoriophycideae</taxon>
        <taxon>Aerosakkonematales</taxon>
        <taxon>Aerosakkonemataceae</taxon>
        <taxon>Floridanema</taxon>
        <taxon>Floridanema fluviatile</taxon>
    </lineage>
</organism>
<dbReference type="RefSeq" id="WP_413258962.1">
    <property type="nucleotide sequence ID" value="NZ_JBHFNS010000073.1"/>
</dbReference>